<feature type="compositionally biased region" description="Polar residues" evidence="1">
    <location>
        <begin position="230"/>
        <end position="249"/>
    </location>
</feature>
<sequence length="249" mass="28199">RNEKFLTGSALYRINDDSDEFREFTYKGFTGSSDSLIIKFEKNSIILLIGRYIYQENTEFVRLIQTIPISSSSDSSCSPEDLLYSFSLLIYTTPAVTNSYKFNDNIGRQSFMLSKKLYNLVNGQKGLESNIIVFYTNANGRYDSLKESLKKSVISASYAMVDAKSSLYSSNTKAKSSEEFNNQLDIIEEQYVTMNFQPSNKRKRGGFFPSPTKSPTNNPPPTDLEELANQIRTNQPEAQQTSTNTSKKN</sequence>
<accession>A0A9N9I2U6</accession>
<evidence type="ECO:0000313" key="2">
    <source>
        <dbReference type="EMBL" id="CAG8719023.1"/>
    </source>
</evidence>
<name>A0A9N9I2U6_9GLOM</name>
<dbReference type="OrthoDB" id="2402625at2759"/>
<evidence type="ECO:0000256" key="1">
    <source>
        <dbReference type="SAM" id="MobiDB-lite"/>
    </source>
</evidence>
<dbReference type="AlphaFoldDB" id="A0A9N9I2U6"/>
<dbReference type="EMBL" id="CAJVPY010010464">
    <property type="protein sequence ID" value="CAG8719023.1"/>
    <property type="molecule type" value="Genomic_DNA"/>
</dbReference>
<organism evidence="2 3">
    <name type="scientific">Dentiscutata erythropus</name>
    <dbReference type="NCBI Taxonomy" id="1348616"/>
    <lineage>
        <taxon>Eukaryota</taxon>
        <taxon>Fungi</taxon>
        <taxon>Fungi incertae sedis</taxon>
        <taxon>Mucoromycota</taxon>
        <taxon>Glomeromycotina</taxon>
        <taxon>Glomeromycetes</taxon>
        <taxon>Diversisporales</taxon>
        <taxon>Gigasporaceae</taxon>
        <taxon>Dentiscutata</taxon>
    </lineage>
</organism>
<evidence type="ECO:0000313" key="3">
    <source>
        <dbReference type="Proteomes" id="UP000789405"/>
    </source>
</evidence>
<protein>
    <submittedName>
        <fullName evidence="2">7189_t:CDS:1</fullName>
    </submittedName>
</protein>
<feature type="non-terminal residue" evidence="2">
    <location>
        <position position="1"/>
    </location>
</feature>
<feature type="region of interest" description="Disordered" evidence="1">
    <location>
        <begin position="198"/>
        <end position="249"/>
    </location>
</feature>
<comment type="caution">
    <text evidence="2">The sequence shown here is derived from an EMBL/GenBank/DDBJ whole genome shotgun (WGS) entry which is preliminary data.</text>
</comment>
<proteinExistence type="predicted"/>
<gene>
    <name evidence="2" type="ORF">DERYTH_LOCUS14170</name>
</gene>
<dbReference type="Proteomes" id="UP000789405">
    <property type="component" value="Unassembled WGS sequence"/>
</dbReference>
<reference evidence="2" key="1">
    <citation type="submission" date="2021-06" db="EMBL/GenBank/DDBJ databases">
        <authorList>
            <person name="Kallberg Y."/>
            <person name="Tangrot J."/>
            <person name="Rosling A."/>
        </authorList>
    </citation>
    <scope>NUCLEOTIDE SEQUENCE</scope>
    <source>
        <strain evidence="2">MA453B</strain>
    </source>
</reference>
<keyword evidence="3" id="KW-1185">Reference proteome</keyword>